<dbReference type="EMBL" id="CP050063">
    <property type="protein sequence ID" value="QIP18003.1"/>
    <property type="molecule type" value="Genomic_DNA"/>
</dbReference>
<keyword evidence="1" id="KW-0732">Signal</keyword>
<reference evidence="2 3" key="1">
    <citation type="submission" date="2020-03" db="EMBL/GenBank/DDBJ databases">
        <authorList>
            <person name="Kim M.K."/>
        </authorList>
    </citation>
    <scope>NUCLEOTIDE SEQUENCE [LARGE SCALE GENOMIC DNA]</scope>
    <source>
        <strain evidence="2 3">BT328</strain>
    </source>
</reference>
<feature type="signal peptide" evidence="1">
    <location>
        <begin position="1"/>
        <end position="21"/>
    </location>
</feature>
<evidence type="ECO:0000313" key="3">
    <source>
        <dbReference type="Proteomes" id="UP000501802"/>
    </source>
</evidence>
<name>A0A6G9B0M8_9BACT</name>
<evidence type="ECO:0000256" key="1">
    <source>
        <dbReference type="SAM" id="SignalP"/>
    </source>
</evidence>
<evidence type="ECO:0000313" key="2">
    <source>
        <dbReference type="EMBL" id="QIP18003.1"/>
    </source>
</evidence>
<dbReference type="AlphaFoldDB" id="A0A6G9B0M8"/>
<gene>
    <name evidence="2" type="ORF">G8759_29505</name>
</gene>
<protein>
    <recommendedName>
        <fullName evidence="4">PKD domain-containing protein</fullName>
    </recommendedName>
</protein>
<accession>A0A6G9B0M8</accession>
<sequence length="726" mass="79425">MQSFRFLPVVIWLMTASVSLGQTPTNLPQQSAALAKLYTTQDTLFKAPYVDVDEWRDKPVRHRYVHGGFTGTDARFSFYFPPKETYQGHFFHYITPFPDNENLSQGASGEEDKIGFSVSHGAYFIETNAGGKIDFARPQARDASIGAYRANAASAQYSRVIAAQLYGGKRPFGYAFGGSGGAYRTVGGVENTEGVWDGVVPYVLGSPMAIPNVFTVRMHAMRVLHDKFPQIIDALEPGGSGDMYAGLNPEEKEALQEVTKMGFPPQSWFGYKTMGIHGFLVLYQSIVGIDRAYFEKDFWNTPGYLGAAAPASLLKARIQQVSTIKAGVTSDQAVALGLTKAMSAQDRGTADAAWKSLGGVEGAMPVGFQLQNELPNIDFLGGDLRIKSGAAAGKTLQLTKISGDKVVLGPVDPALLAQVKPGDSVQVDNSNFLAVQTYHRHQVPDKTYHVYDQFRDAAGKPIYPQRPMLLGPIFTQGASGVLPTGKFKGKMILLESRWDREAFGWQADWYRARVQANLGDQTDQNFRLWYTDHALHGDVAIEDDPTRTVSYLGVLQQALLDLSAWVEKGIEPAATTRYTIADGQVVIPPTADERAGIQPVVSVLANGGKRAVVKVGQTVRFTAEVAVPKNKGKVVKAVWNFEGLPGDFAISDLHGWNFDSSDVFPVSAQLKPSDKTGSYARVTSTYTFTKPGTYFPTLRVAAQREGDAKTRFTRIQNLDRVRVIVE</sequence>
<feature type="chain" id="PRO_5026203931" description="PKD domain-containing protein" evidence="1">
    <location>
        <begin position="22"/>
        <end position="726"/>
    </location>
</feature>
<dbReference type="Proteomes" id="UP000501802">
    <property type="component" value="Chromosome"/>
</dbReference>
<organism evidence="2 3">
    <name type="scientific">Spirosoma aureum</name>
    <dbReference type="NCBI Taxonomy" id="2692134"/>
    <lineage>
        <taxon>Bacteria</taxon>
        <taxon>Pseudomonadati</taxon>
        <taxon>Bacteroidota</taxon>
        <taxon>Cytophagia</taxon>
        <taxon>Cytophagales</taxon>
        <taxon>Cytophagaceae</taxon>
        <taxon>Spirosoma</taxon>
    </lineage>
</organism>
<dbReference type="KEGG" id="spib:G8759_29505"/>
<evidence type="ECO:0008006" key="4">
    <source>
        <dbReference type="Google" id="ProtNLM"/>
    </source>
</evidence>
<proteinExistence type="predicted"/>
<keyword evidence="3" id="KW-1185">Reference proteome</keyword>